<organism evidence="6 7">
    <name type="scientific">Ilumatobacter coccineus (strain NBRC 103263 / KCTC 29153 / YM16-304)</name>
    <dbReference type="NCBI Taxonomy" id="1313172"/>
    <lineage>
        <taxon>Bacteria</taxon>
        <taxon>Bacillati</taxon>
        <taxon>Actinomycetota</taxon>
        <taxon>Acidimicrobiia</taxon>
        <taxon>Acidimicrobiales</taxon>
        <taxon>Ilumatobacteraceae</taxon>
        <taxon>Ilumatobacter</taxon>
    </lineage>
</organism>
<dbReference type="RefSeq" id="WP_015442139.1">
    <property type="nucleotide sequence ID" value="NC_020520.1"/>
</dbReference>
<dbReference type="InterPro" id="IPR006104">
    <property type="entry name" value="Glyco_hydro_2_N"/>
</dbReference>
<evidence type="ECO:0000256" key="1">
    <source>
        <dbReference type="ARBA" id="ARBA00007401"/>
    </source>
</evidence>
<evidence type="ECO:0000256" key="3">
    <source>
        <dbReference type="ARBA" id="ARBA00023295"/>
    </source>
</evidence>
<dbReference type="Gene3D" id="3.20.20.80">
    <property type="entry name" value="Glycosidases"/>
    <property type="match status" value="1"/>
</dbReference>
<dbReference type="Proteomes" id="UP000011863">
    <property type="component" value="Chromosome"/>
</dbReference>
<dbReference type="GO" id="GO:0005975">
    <property type="term" value="P:carbohydrate metabolic process"/>
    <property type="evidence" value="ECO:0007669"/>
    <property type="project" value="InterPro"/>
</dbReference>
<dbReference type="SUPFAM" id="SSF51445">
    <property type="entry name" value="(Trans)glycosidases"/>
    <property type="match status" value="1"/>
</dbReference>
<dbReference type="InterPro" id="IPR008979">
    <property type="entry name" value="Galactose-bd-like_sf"/>
</dbReference>
<dbReference type="Pfam" id="PF02837">
    <property type="entry name" value="Glyco_hydro_2_N"/>
    <property type="match status" value="1"/>
</dbReference>
<dbReference type="AlphaFoldDB" id="A0A6C7EA51"/>
<evidence type="ECO:0000313" key="7">
    <source>
        <dbReference type="Proteomes" id="UP000011863"/>
    </source>
</evidence>
<gene>
    <name evidence="6" type="ORF">YM304_25780</name>
</gene>
<dbReference type="InterPro" id="IPR017853">
    <property type="entry name" value="GH"/>
</dbReference>
<dbReference type="Pfam" id="PF02836">
    <property type="entry name" value="Glyco_hydro_2_C"/>
    <property type="match status" value="1"/>
</dbReference>
<evidence type="ECO:0000313" key="6">
    <source>
        <dbReference type="EMBL" id="BAN02892.1"/>
    </source>
</evidence>
<reference evidence="6 7" key="1">
    <citation type="journal article" date="2013" name="Int. J. Syst. Evol. Microbiol.">
        <title>Ilumatobacter nonamiense sp. nov. and Ilumatobacter coccineum sp. nov., isolated from seashore sand.</title>
        <authorList>
            <person name="Matsumoto A."/>
            <person name="Kasai H."/>
            <person name="Matsuo Y."/>
            <person name="Shizuri Y."/>
            <person name="Ichikawa N."/>
            <person name="Fujita N."/>
            <person name="Omura S."/>
            <person name="Takahashi Y."/>
        </authorList>
    </citation>
    <scope>NUCLEOTIDE SEQUENCE [LARGE SCALE GENOMIC DNA]</scope>
    <source>
        <strain evidence="7">NBRC 103263 / KCTC 29153 / YM16-304</strain>
    </source>
</reference>
<dbReference type="EMBL" id="AP012057">
    <property type="protein sequence ID" value="BAN02892.1"/>
    <property type="molecule type" value="Genomic_DNA"/>
</dbReference>
<dbReference type="InterPro" id="IPR013783">
    <property type="entry name" value="Ig-like_fold"/>
</dbReference>
<accession>A0A6C7EA51</accession>
<keyword evidence="2 6" id="KW-0378">Hydrolase</keyword>
<keyword evidence="3 6" id="KW-0326">Glycosidase</keyword>
<dbReference type="GO" id="GO:0019391">
    <property type="term" value="P:glucuronoside catabolic process"/>
    <property type="evidence" value="ECO:0007669"/>
    <property type="project" value="TreeGrafter"/>
</dbReference>
<dbReference type="SUPFAM" id="SSF49303">
    <property type="entry name" value="beta-Galactosidase/glucuronidase domain"/>
    <property type="match status" value="1"/>
</dbReference>
<dbReference type="KEGG" id="aym:YM304_25780"/>
<evidence type="ECO:0000256" key="2">
    <source>
        <dbReference type="ARBA" id="ARBA00022801"/>
    </source>
</evidence>
<keyword evidence="7" id="KW-1185">Reference proteome</keyword>
<dbReference type="EC" id="3.2.1.-" evidence="6"/>
<dbReference type="PANTHER" id="PTHR10066:SF67">
    <property type="entry name" value="BETA-GLUCURONIDASE"/>
    <property type="match status" value="1"/>
</dbReference>
<dbReference type="InterPro" id="IPR006103">
    <property type="entry name" value="Glyco_hydro_2_cat"/>
</dbReference>
<dbReference type="GO" id="GO:0030246">
    <property type="term" value="F:carbohydrate binding"/>
    <property type="evidence" value="ECO:0007669"/>
    <property type="project" value="TreeGrafter"/>
</dbReference>
<feature type="domain" description="Glycosyl hydrolases family 2 sugar binding" evidence="5">
    <location>
        <begin position="66"/>
        <end position="187"/>
    </location>
</feature>
<dbReference type="Gene3D" id="2.60.120.260">
    <property type="entry name" value="Galactose-binding domain-like"/>
    <property type="match status" value="1"/>
</dbReference>
<dbReference type="Gene3D" id="2.60.40.10">
    <property type="entry name" value="Immunoglobulins"/>
    <property type="match status" value="1"/>
</dbReference>
<proteinExistence type="inferred from homology"/>
<dbReference type="PANTHER" id="PTHR10066">
    <property type="entry name" value="BETA-GLUCURONIDASE"/>
    <property type="match status" value="1"/>
</dbReference>
<dbReference type="SUPFAM" id="SSF49785">
    <property type="entry name" value="Galactose-binding domain-like"/>
    <property type="match status" value="1"/>
</dbReference>
<feature type="domain" description="Glycoside hydrolase family 2 catalytic" evidence="4">
    <location>
        <begin position="277"/>
        <end position="578"/>
    </location>
</feature>
<evidence type="ECO:0000259" key="5">
    <source>
        <dbReference type="Pfam" id="PF02837"/>
    </source>
</evidence>
<protein>
    <submittedName>
        <fullName evidence="6">Putative glycosidase</fullName>
        <ecNumber evidence="6">3.2.1.-</ecNumber>
    </submittedName>
</protein>
<name>A0A6C7EA51_ILUCY</name>
<comment type="similarity">
    <text evidence="1">Belongs to the glycosyl hydrolase 2 family.</text>
</comment>
<dbReference type="InterPro" id="IPR036156">
    <property type="entry name" value="Beta-gal/glucu_dom_sf"/>
</dbReference>
<evidence type="ECO:0000259" key="4">
    <source>
        <dbReference type="Pfam" id="PF02836"/>
    </source>
</evidence>
<dbReference type="GO" id="GO:0004566">
    <property type="term" value="F:beta-glucuronidase activity"/>
    <property type="evidence" value="ECO:0007669"/>
    <property type="project" value="TreeGrafter"/>
</dbReference>
<sequence length="583" mass="65840">MNVGTVTLSNVLQRDRLSLDGDWNVIVDPYEMGYIGILEQRNDRGFFRDHTPRHPGDRVEYDFDASPTLTVPGDWNTQDERLHYYEGTVWYRRKISVPADRASQRMYLHIGAANHTSRVFVDGDEIATHAGGFGPFAVEVTGRLGPGEHSLVIQVDNRRERDRIPAMRSDWWNFGGLTRSVDLVFVPNTFMRHAWITMAPDGRVVGGVELDGPPEPVRLQIPELGVDDVVELDSDGRFELDVTPERWHPGAPRLYDVRWACADDQIDDRVGFRTVETDGERIVVNGETTFLRGISMHAEALSGGRRSHGADDAAALFDVAEELGVNFVRLAHYQHDEHMVREADRRGILTWCELPVYWGIAFDQQHVLDNALEQLEELITRDRSRASTIFWSMANETLPGPERNAFLTALADRARLLDPTRLVSAALLTLPTADEDQHVDDQLGEVVDVVAINQYLGWYYGQRDTIPTTRWSTPFGKPVIFTEMGAGAKHGHHGTDAEIWTEEFQAAIYAAQIEMIEANRSDTGRGAVAGLSPWILKDFRAPVRVLPVIQDGYNRKGLVSEEGERKLAFEVLRRFYADIESRI</sequence>
<dbReference type="OrthoDB" id="9762066at2"/>